<dbReference type="EMBL" id="FAOP01000006">
    <property type="protein sequence ID" value="CUU07192.1"/>
    <property type="molecule type" value="Genomic_DNA"/>
</dbReference>
<dbReference type="STRING" id="1633631.GCA_001442925_01731"/>
<accession>A0A0P1M1G6</accession>
<evidence type="ECO:0000256" key="1">
    <source>
        <dbReference type="ARBA" id="ARBA00010040"/>
    </source>
</evidence>
<dbReference type="GO" id="GO:0004252">
    <property type="term" value="F:serine-type endopeptidase activity"/>
    <property type="evidence" value="ECO:0007669"/>
    <property type="project" value="InterPro"/>
</dbReference>
<accession>A0A0P1LVB1</accession>
<comment type="similarity">
    <text evidence="1">Belongs to the peptidase S9C family.</text>
</comment>
<evidence type="ECO:0000256" key="3">
    <source>
        <dbReference type="ARBA" id="ARBA00022729"/>
    </source>
</evidence>
<keyword evidence="3" id="KW-0732">Signal</keyword>
<feature type="domain" description="Peptidase S9 prolyl oligopeptidase catalytic" evidence="6">
    <location>
        <begin position="470"/>
        <end position="679"/>
    </location>
</feature>
<dbReference type="InterPro" id="IPR011659">
    <property type="entry name" value="WD40"/>
</dbReference>
<dbReference type="InterPro" id="IPR001375">
    <property type="entry name" value="Peptidase_S9_cat"/>
</dbReference>
<evidence type="ECO:0000256" key="5">
    <source>
        <dbReference type="ARBA" id="ARBA00022825"/>
    </source>
</evidence>
<dbReference type="Pfam" id="PF00326">
    <property type="entry name" value="Peptidase_S9"/>
    <property type="match status" value="1"/>
</dbReference>
<evidence type="ECO:0000256" key="2">
    <source>
        <dbReference type="ARBA" id="ARBA00022670"/>
    </source>
</evidence>
<dbReference type="RefSeq" id="WP_075427262.1">
    <property type="nucleotide sequence ID" value="NZ_CZVN01000034.1"/>
</dbReference>
<evidence type="ECO:0000259" key="6">
    <source>
        <dbReference type="Pfam" id="PF00326"/>
    </source>
</evidence>
<keyword evidence="8" id="KW-0031">Aminopeptidase</keyword>
<dbReference type="InterPro" id="IPR023302">
    <property type="entry name" value="Pept_S9A_N"/>
</dbReference>
<accession>A0A0P1LR39</accession>
<dbReference type="FunFam" id="3.40.50.1820:FF:000028">
    <property type="entry name" value="S9 family peptidase"/>
    <property type="match status" value="1"/>
</dbReference>
<dbReference type="PANTHER" id="PTHR42776:SF13">
    <property type="entry name" value="DIPEPTIDYL-PEPTIDASE 5"/>
    <property type="match status" value="1"/>
</dbReference>
<dbReference type="Gene3D" id="2.120.10.30">
    <property type="entry name" value="TolB, C-terminal domain"/>
    <property type="match status" value="2"/>
</dbReference>
<dbReference type="Gene3D" id="3.40.50.1820">
    <property type="entry name" value="alpha/beta hydrolase"/>
    <property type="match status" value="1"/>
</dbReference>
<proteinExistence type="inferred from homology"/>
<keyword evidence="2" id="KW-0645">Protease</keyword>
<reference evidence="8 9" key="1">
    <citation type="submission" date="2015-11" db="EMBL/GenBank/DDBJ databases">
        <authorList>
            <person name="Zhang Y."/>
            <person name="Guo Z."/>
        </authorList>
    </citation>
    <scope>NUCLEOTIDE SEQUENCE [LARGE SCALE GENOMIC DNA]</scope>
    <source>
        <strain evidence="8">JGI-4</strain>
    </source>
</reference>
<dbReference type="InterPro" id="IPR011042">
    <property type="entry name" value="6-blade_b-propeller_TolB-like"/>
</dbReference>
<evidence type="ECO:0000256" key="4">
    <source>
        <dbReference type="ARBA" id="ARBA00022801"/>
    </source>
</evidence>
<dbReference type="Pfam" id="PF02897">
    <property type="entry name" value="Peptidase_S9_N"/>
    <property type="match status" value="1"/>
</dbReference>
<evidence type="ECO:0000313" key="9">
    <source>
        <dbReference type="Proteomes" id="UP000182011"/>
    </source>
</evidence>
<dbReference type="AlphaFoldDB" id="A0A0P1LR39"/>
<dbReference type="PANTHER" id="PTHR42776">
    <property type="entry name" value="SERINE PEPTIDASE S9 FAMILY MEMBER"/>
    <property type="match status" value="1"/>
</dbReference>
<dbReference type="InterPro" id="IPR029058">
    <property type="entry name" value="AB_hydrolase_fold"/>
</dbReference>
<dbReference type="SUPFAM" id="SSF53474">
    <property type="entry name" value="alpha/beta-Hydrolases"/>
    <property type="match status" value="1"/>
</dbReference>
<name>A0A0P1LR39_9BACT</name>
<dbReference type="GO" id="GO:0006508">
    <property type="term" value="P:proteolysis"/>
    <property type="evidence" value="ECO:0007669"/>
    <property type="project" value="UniProtKB-KW"/>
</dbReference>
<protein>
    <submittedName>
        <fullName evidence="8">Dipeptidyl aminopeptidase/acylaminoacyl peptidase</fullName>
    </submittedName>
</protein>
<dbReference type="GO" id="GO:0004177">
    <property type="term" value="F:aminopeptidase activity"/>
    <property type="evidence" value="ECO:0007669"/>
    <property type="project" value="UniProtKB-KW"/>
</dbReference>
<gene>
    <name evidence="8" type="ORF">JGI4_01736</name>
</gene>
<sequence>MPRKFYLTLIYLLIILLISPLYAQRRPITVEDLWAMKRISNLTISPDGKWVAYVITSYSMEENKGQRDIYLVSIDGREIKQLTKGEGSNYSPAWSPDGKKIAFISTRDGEPQVYVIELETGEVKKMTDIALGADGVIWSPDGKYLAFVSQVYPDCPDNDCNSKREKEREASKVKAKFFTRLPFRIWNRWIDDKRSHLFTVEVNTGRIVDVTPGDYDTPPIDLGGKIDYAFSPDGKEICFVRNTDTMIAISTNNDLFITTPEGGNIKRITTNKANDNQPVYSPDGKYIAYRAQFRAGFESDKYRLMLYERKTGKTINLTEKFDRSVEEVIWSPDSKFIFFTAEDQGYNSIYRINVETGEIKQITEKSYNTEIGITPDGRFLIFKRESINKPAEIYRLDLASFEVIQLTHHNDSLLAQLEMNALEDFWFAGAGGTKVHGFILKPPFFESGKKYPAVFLIHGGPQSMWADHFHYRWNAQMFASRGYVVVMINPRGSTGYGQKFTDEISGDWGGKVFEDLMKGVDYVIKNFDFVDKNRIGAAGASYGGYMINWIAGHNDKGIFKCLVSHAGVFDLQSMYGSTEELWFPEWEFKGTPWTNPELYKKWSPSYYVKNFKTPTLVIHGQLDYRVDVSQGFMMFTALQRMGVPSKMLYFPDEGHHILKPQNAKLWWTTVFDWLDMYLKK</sequence>
<organism evidence="8 9">
    <name type="scientific">Candidatus Kryptonium thompsonii</name>
    <dbReference type="NCBI Taxonomy" id="1633631"/>
    <lineage>
        <taxon>Bacteria</taxon>
        <taxon>Pseudomonadati</taxon>
        <taxon>Candidatus Kryptoniota</taxon>
        <taxon>Candidatus Kryptonium</taxon>
    </lineage>
</organism>
<keyword evidence="4" id="KW-0378">Hydrolase</keyword>
<accession>A0A0S4N8N4</accession>
<evidence type="ECO:0000313" key="8">
    <source>
        <dbReference type="EMBL" id="CUU07192.1"/>
    </source>
</evidence>
<accession>A0A0P1MMS9</accession>
<evidence type="ECO:0000259" key="7">
    <source>
        <dbReference type="Pfam" id="PF02897"/>
    </source>
</evidence>
<dbReference type="SUPFAM" id="SSF82171">
    <property type="entry name" value="DPP6 N-terminal domain-like"/>
    <property type="match status" value="1"/>
</dbReference>
<dbReference type="Pfam" id="PF07676">
    <property type="entry name" value="PD40"/>
    <property type="match status" value="2"/>
</dbReference>
<accession>A0A0P1LRU3</accession>
<keyword evidence="5" id="KW-0720">Serine protease</keyword>
<feature type="domain" description="Peptidase S9A N-terminal" evidence="7">
    <location>
        <begin position="280"/>
        <end position="427"/>
    </location>
</feature>
<dbReference type="Proteomes" id="UP000182011">
    <property type="component" value="Unassembled WGS sequence"/>
</dbReference>